<name>A0A9Q1KN59_9CARY</name>
<evidence type="ECO:0000313" key="2">
    <source>
        <dbReference type="Proteomes" id="UP001153076"/>
    </source>
</evidence>
<dbReference type="Proteomes" id="UP001153076">
    <property type="component" value="Unassembled WGS sequence"/>
</dbReference>
<dbReference type="EMBL" id="JAKOGI010000070">
    <property type="protein sequence ID" value="KAJ8445806.1"/>
    <property type="molecule type" value="Genomic_DNA"/>
</dbReference>
<comment type="caution">
    <text evidence="1">The sequence shown here is derived from an EMBL/GenBank/DDBJ whole genome shotgun (WGS) entry which is preliminary data.</text>
</comment>
<organism evidence="1 2">
    <name type="scientific">Carnegiea gigantea</name>
    <dbReference type="NCBI Taxonomy" id="171969"/>
    <lineage>
        <taxon>Eukaryota</taxon>
        <taxon>Viridiplantae</taxon>
        <taxon>Streptophyta</taxon>
        <taxon>Embryophyta</taxon>
        <taxon>Tracheophyta</taxon>
        <taxon>Spermatophyta</taxon>
        <taxon>Magnoliopsida</taxon>
        <taxon>eudicotyledons</taxon>
        <taxon>Gunneridae</taxon>
        <taxon>Pentapetalae</taxon>
        <taxon>Caryophyllales</taxon>
        <taxon>Cactineae</taxon>
        <taxon>Cactaceae</taxon>
        <taxon>Cactoideae</taxon>
        <taxon>Echinocereeae</taxon>
        <taxon>Carnegiea</taxon>
    </lineage>
</organism>
<accession>A0A9Q1KN59</accession>
<reference evidence="1" key="1">
    <citation type="submission" date="2022-04" db="EMBL/GenBank/DDBJ databases">
        <title>Carnegiea gigantea Genome sequencing and assembly v2.</title>
        <authorList>
            <person name="Copetti D."/>
            <person name="Sanderson M.J."/>
            <person name="Burquez A."/>
            <person name="Wojciechowski M.F."/>
        </authorList>
    </citation>
    <scope>NUCLEOTIDE SEQUENCE</scope>
    <source>
        <strain evidence="1">SGP5-SGP5p</strain>
        <tissue evidence="1">Aerial part</tissue>
    </source>
</reference>
<gene>
    <name evidence="1" type="ORF">Cgig2_027887</name>
</gene>
<protein>
    <submittedName>
        <fullName evidence="1">Uncharacterized protein</fullName>
    </submittedName>
</protein>
<evidence type="ECO:0000313" key="1">
    <source>
        <dbReference type="EMBL" id="KAJ8445806.1"/>
    </source>
</evidence>
<proteinExistence type="predicted"/>
<keyword evidence="2" id="KW-1185">Reference proteome</keyword>
<dbReference type="AlphaFoldDB" id="A0A9Q1KN59"/>
<sequence length="183" mass="20436">MEVPTPWLYENQFRWCKIRQLGSQFGHGSMRRRSGCCGLGGVARPKLSRARIRGGSGLPVCYPGSSSSQNFVATAWARQTLRKCWMFGRPVARSINLVEKAMVLAPEFHNALVKINAPSSPLQVERMLSKLKLKLACFLGDGIGEGMIISYYRMGFSEPHVQAEETVNWGPASPFSKEGWWVN</sequence>